<dbReference type="RefSeq" id="WP_152212973.1">
    <property type="nucleotide sequence ID" value="NZ_WFLN01000006.1"/>
</dbReference>
<name>A0A833JDA9_9BACT</name>
<dbReference type="EC" id="2.1.1.72" evidence="2"/>
<dbReference type="Proteomes" id="UP000442694">
    <property type="component" value="Unassembled WGS sequence"/>
</dbReference>
<comment type="catalytic activity">
    <reaction evidence="6">
        <text>a 2'-deoxyadenosine in DNA + S-adenosyl-L-methionine = an N(6)-methyl-2'-deoxyadenosine in DNA + S-adenosyl-L-homocysteine + H(+)</text>
        <dbReference type="Rhea" id="RHEA:15197"/>
        <dbReference type="Rhea" id="RHEA-COMP:12418"/>
        <dbReference type="Rhea" id="RHEA-COMP:12419"/>
        <dbReference type="ChEBI" id="CHEBI:15378"/>
        <dbReference type="ChEBI" id="CHEBI:57856"/>
        <dbReference type="ChEBI" id="CHEBI:59789"/>
        <dbReference type="ChEBI" id="CHEBI:90615"/>
        <dbReference type="ChEBI" id="CHEBI:90616"/>
        <dbReference type="EC" id="2.1.1.72"/>
    </reaction>
</comment>
<keyword evidence="3" id="KW-0489">Methyltransferase</keyword>
<dbReference type="AlphaFoldDB" id="A0A833JDA9"/>
<protein>
    <recommendedName>
        <fullName evidence="2">site-specific DNA-methyltransferase (adenine-specific)</fullName>
        <ecNumber evidence="2">2.1.1.72</ecNumber>
    </recommendedName>
</protein>
<evidence type="ECO:0000256" key="5">
    <source>
        <dbReference type="ARBA" id="ARBA00022691"/>
    </source>
</evidence>
<dbReference type="GO" id="GO:0032259">
    <property type="term" value="P:methylation"/>
    <property type="evidence" value="ECO:0007669"/>
    <property type="project" value="UniProtKB-KW"/>
</dbReference>
<dbReference type="GO" id="GO:0003677">
    <property type="term" value="F:DNA binding"/>
    <property type="evidence" value="ECO:0007669"/>
    <property type="project" value="InterPro"/>
</dbReference>
<evidence type="ECO:0000256" key="3">
    <source>
        <dbReference type="ARBA" id="ARBA00022603"/>
    </source>
</evidence>
<gene>
    <name evidence="8" type="ORF">GCL57_08760</name>
</gene>
<dbReference type="Pfam" id="PF01555">
    <property type="entry name" value="N6_N4_Mtase"/>
    <property type="match status" value="1"/>
</dbReference>
<dbReference type="SUPFAM" id="SSF53335">
    <property type="entry name" value="S-adenosyl-L-methionine-dependent methyltransferases"/>
    <property type="match status" value="1"/>
</dbReference>
<dbReference type="EMBL" id="WFLN01000006">
    <property type="protein sequence ID" value="KAB8031047.1"/>
    <property type="molecule type" value="Genomic_DNA"/>
</dbReference>
<organism evidence="8 9">
    <name type="scientific">Fluviispira multicolorata</name>
    <dbReference type="NCBI Taxonomy" id="2654512"/>
    <lineage>
        <taxon>Bacteria</taxon>
        <taxon>Pseudomonadati</taxon>
        <taxon>Bdellovibrionota</taxon>
        <taxon>Oligoflexia</taxon>
        <taxon>Silvanigrellales</taxon>
        <taxon>Silvanigrellaceae</taxon>
        <taxon>Fluviispira</taxon>
    </lineage>
</organism>
<dbReference type="PRINTS" id="PR00506">
    <property type="entry name" value="D21N6MTFRASE"/>
</dbReference>
<proteinExistence type="inferred from homology"/>
<dbReference type="InterPro" id="IPR029063">
    <property type="entry name" value="SAM-dependent_MTases_sf"/>
</dbReference>
<comment type="caution">
    <text evidence="8">The sequence shown here is derived from an EMBL/GenBank/DDBJ whole genome shotgun (WGS) entry which is preliminary data.</text>
</comment>
<evidence type="ECO:0000256" key="2">
    <source>
        <dbReference type="ARBA" id="ARBA00011900"/>
    </source>
</evidence>
<evidence type="ECO:0000313" key="8">
    <source>
        <dbReference type="EMBL" id="KAB8031047.1"/>
    </source>
</evidence>
<dbReference type="GO" id="GO:0009007">
    <property type="term" value="F:site-specific DNA-methyltransferase (adenine-specific) activity"/>
    <property type="evidence" value="ECO:0007669"/>
    <property type="project" value="UniProtKB-EC"/>
</dbReference>
<dbReference type="Gene3D" id="3.40.50.150">
    <property type="entry name" value="Vaccinia Virus protein VP39"/>
    <property type="match status" value="1"/>
</dbReference>
<evidence type="ECO:0000259" key="7">
    <source>
        <dbReference type="Pfam" id="PF01555"/>
    </source>
</evidence>
<feature type="domain" description="DNA methylase N-4/N-6" evidence="7">
    <location>
        <begin position="65"/>
        <end position="376"/>
    </location>
</feature>
<evidence type="ECO:0000256" key="4">
    <source>
        <dbReference type="ARBA" id="ARBA00022679"/>
    </source>
</evidence>
<comment type="similarity">
    <text evidence="1">Belongs to the N(4)/N(6)-methyltransferase family.</text>
</comment>
<evidence type="ECO:0000256" key="6">
    <source>
        <dbReference type="ARBA" id="ARBA00047942"/>
    </source>
</evidence>
<keyword evidence="5" id="KW-0949">S-adenosyl-L-methionine</keyword>
<dbReference type="InterPro" id="IPR002052">
    <property type="entry name" value="DNA_methylase_N6_adenine_CS"/>
</dbReference>
<dbReference type="PROSITE" id="PS00092">
    <property type="entry name" value="N6_MTASE"/>
    <property type="match status" value="1"/>
</dbReference>
<dbReference type="GO" id="GO:0008170">
    <property type="term" value="F:N-methyltransferase activity"/>
    <property type="evidence" value="ECO:0007669"/>
    <property type="project" value="InterPro"/>
</dbReference>
<evidence type="ECO:0000313" key="9">
    <source>
        <dbReference type="Proteomes" id="UP000442694"/>
    </source>
</evidence>
<sequence length="419" mass="48160">MVATLSFIGKELAASLALESPRHDFYESGSSLSLSQKIIKDNNLLIRSENFEALKYLKKIEAKFNIIYIDPPYNTGLKFTFNDKFKAQHENQDAWLCMMFPRIILAHNILNENGVMFVSIDDRENANLTVIMREIFGKENHIGTIKWRKKNKPSFLDKHIGNVIEYVLIFAKDKAKLMKLVGNKSTELSRPVLNFTNPISSRILYAGTKAKCKDGVYNKGVYTNRTLNLEINNSAIIKNGFLQNDLLVYGKFRVSQDILNQSVFITKSFGLRRIIKDIEQVKRHATDDATLNYESNEDAETQLKSLFNGEKVFDFPKPVGLLKNLLSMYQNKCDNEKINCLDFFAGTATLAQAVHELNFKNENKYSFCCIQNEEKINKLINYKGLYSVADIAQQRITTIEEKYKIFPRCKIFITKSQKN</sequence>
<reference evidence="8 9" key="1">
    <citation type="submission" date="2019-10" db="EMBL/GenBank/DDBJ databases">
        <title>New genus of Silvanigrellaceae.</title>
        <authorList>
            <person name="Pitt A."/>
            <person name="Hahn M.W."/>
        </authorList>
    </citation>
    <scope>NUCLEOTIDE SEQUENCE [LARGE SCALE GENOMIC DNA]</scope>
    <source>
        <strain evidence="8 9">33A1-SZDP</strain>
    </source>
</reference>
<keyword evidence="9" id="KW-1185">Reference proteome</keyword>
<keyword evidence="4" id="KW-0808">Transferase</keyword>
<accession>A0A833JDA9</accession>
<evidence type="ECO:0000256" key="1">
    <source>
        <dbReference type="ARBA" id="ARBA00006594"/>
    </source>
</evidence>
<dbReference type="InterPro" id="IPR002295">
    <property type="entry name" value="N4/N6-MTase_EcoPI_Mod-like"/>
</dbReference>
<dbReference type="InterPro" id="IPR002941">
    <property type="entry name" value="DNA_methylase_N4/N6"/>
</dbReference>